<dbReference type="Gene3D" id="1.10.10.60">
    <property type="entry name" value="Homeodomain-like"/>
    <property type="match status" value="1"/>
</dbReference>
<dbReference type="Pfam" id="PF00440">
    <property type="entry name" value="TetR_N"/>
    <property type="match status" value="1"/>
</dbReference>
<dbReference type="InterPro" id="IPR011075">
    <property type="entry name" value="TetR_C"/>
</dbReference>
<dbReference type="Gene3D" id="1.10.357.10">
    <property type="entry name" value="Tetracycline Repressor, domain 2"/>
    <property type="match status" value="1"/>
</dbReference>
<keyword evidence="1" id="KW-0805">Transcription regulation</keyword>
<name>A0ABV9R6I6_9MICO</name>
<dbReference type="PANTHER" id="PTHR30055:SF234">
    <property type="entry name" value="HTH-TYPE TRANSCRIPTIONAL REGULATOR BETI"/>
    <property type="match status" value="1"/>
</dbReference>
<feature type="domain" description="HTH tetR-type" evidence="5">
    <location>
        <begin position="11"/>
        <end position="71"/>
    </location>
</feature>
<keyword evidence="7" id="KW-1185">Reference proteome</keyword>
<protein>
    <submittedName>
        <fullName evidence="6">TetR/AcrR family transcriptional regulator</fullName>
    </submittedName>
</protein>
<dbReference type="Pfam" id="PF16925">
    <property type="entry name" value="TetR_C_13"/>
    <property type="match status" value="1"/>
</dbReference>
<dbReference type="InterPro" id="IPR009057">
    <property type="entry name" value="Homeodomain-like_sf"/>
</dbReference>
<dbReference type="PROSITE" id="PS50977">
    <property type="entry name" value="HTH_TETR_2"/>
    <property type="match status" value="1"/>
</dbReference>
<dbReference type="SUPFAM" id="SSF48498">
    <property type="entry name" value="Tetracyclin repressor-like, C-terminal domain"/>
    <property type="match status" value="1"/>
</dbReference>
<evidence type="ECO:0000256" key="1">
    <source>
        <dbReference type="ARBA" id="ARBA00023015"/>
    </source>
</evidence>
<dbReference type="RefSeq" id="WP_204392542.1">
    <property type="nucleotide sequence ID" value="NZ_JAFBBW010000001.1"/>
</dbReference>
<accession>A0ABV9R6I6</accession>
<organism evidence="6 7">
    <name type="scientific">Agromyces aurantiacus</name>
    <dbReference type="NCBI Taxonomy" id="165814"/>
    <lineage>
        <taxon>Bacteria</taxon>
        <taxon>Bacillati</taxon>
        <taxon>Actinomycetota</taxon>
        <taxon>Actinomycetes</taxon>
        <taxon>Micrococcales</taxon>
        <taxon>Microbacteriaceae</taxon>
        <taxon>Agromyces</taxon>
    </lineage>
</organism>
<keyword evidence="2 4" id="KW-0238">DNA-binding</keyword>
<evidence type="ECO:0000256" key="4">
    <source>
        <dbReference type="PROSITE-ProRule" id="PRU00335"/>
    </source>
</evidence>
<evidence type="ECO:0000256" key="3">
    <source>
        <dbReference type="ARBA" id="ARBA00023163"/>
    </source>
</evidence>
<dbReference type="Proteomes" id="UP001595960">
    <property type="component" value="Unassembled WGS sequence"/>
</dbReference>
<comment type="caution">
    <text evidence="6">The sequence shown here is derived from an EMBL/GenBank/DDBJ whole genome shotgun (WGS) entry which is preliminary data.</text>
</comment>
<sequence>MTPPRPPADLDALREGLLEHARRIVARDGVAGLTMRALATEAGSAVGLSYKAFASRDDLLAQLAGRAIDELSAQLDEWAATPGGRVEDRLREFAELVLSSDAPSIVAQLPGGTGAEGPLREAFDRGSAREWDRLLADFLAERRAAGELAPDVDPEAYAFLIAGALHNLIASGGAWRRPDRAVIERHLAAVAGHLAADRSAVGDTARG</sequence>
<dbReference type="PANTHER" id="PTHR30055">
    <property type="entry name" value="HTH-TYPE TRANSCRIPTIONAL REGULATOR RUTR"/>
    <property type="match status" value="1"/>
</dbReference>
<evidence type="ECO:0000313" key="6">
    <source>
        <dbReference type="EMBL" id="MFC4829094.1"/>
    </source>
</evidence>
<dbReference type="EMBL" id="JBHSJC010000001">
    <property type="protein sequence ID" value="MFC4829094.1"/>
    <property type="molecule type" value="Genomic_DNA"/>
</dbReference>
<reference evidence="7" key="1">
    <citation type="journal article" date="2019" name="Int. J. Syst. Evol. Microbiol.">
        <title>The Global Catalogue of Microorganisms (GCM) 10K type strain sequencing project: providing services to taxonomists for standard genome sequencing and annotation.</title>
        <authorList>
            <consortium name="The Broad Institute Genomics Platform"/>
            <consortium name="The Broad Institute Genome Sequencing Center for Infectious Disease"/>
            <person name="Wu L."/>
            <person name="Ma J."/>
        </authorList>
    </citation>
    <scope>NUCLEOTIDE SEQUENCE [LARGE SCALE GENOMIC DNA]</scope>
    <source>
        <strain evidence="7">CGMCC 1.12192</strain>
    </source>
</reference>
<keyword evidence="3" id="KW-0804">Transcription</keyword>
<feature type="DNA-binding region" description="H-T-H motif" evidence="4">
    <location>
        <begin position="34"/>
        <end position="53"/>
    </location>
</feature>
<proteinExistence type="predicted"/>
<gene>
    <name evidence="6" type="ORF">ACFPER_09855</name>
</gene>
<dbReference type="InterPro" id="IPR036271">
    <property type="entry name" value="Tet_transcr_reg_TetR-rel_C_sf"/>
</dbReference>
<dbReference type="InterPro" id="IPR001647">
    <property type="entry name" value="HTH_TetR"/>
</dbReference>
<evidence type="ECO:0000256" key="2">
    <source>
        <dbReference type="ARBA" id="ARBA00023125"/>
    </source>
</evidence>
<dbReference type="SUPFAM" id="SSF46689">
    <property type="entry name" value="Homeodomain-like"/>
    <property type="match status" value="1"/>
</dbReference>
<evidence type="ECO:0000313" key="7">
    <source>
        <dbReference type="Proteomes" id="UP001595960"/>
    </source>
</evidence>
<dbReference type="InterPro" id="IPR050109">
    <property type="entry name" value="HTH-type_TetR-like_transc_reg"/>
</dbReference>
<evidence type="ECO:0000259" key="5">
    <source>
        <dbReference type="PROSITE" id="PS50977"/>
    </source>
</evidence>